<evidence type="ECO:0000313" key="3">
    <source>
        <dbReference type="Proteomes" id="UP000265631"/>
    </source>
</evidence>
<comment type="caution">
    <text evidence="2">The sequence shown here is derived from an EMBL/GenBank/DDBJ whole genome shotgun (WGS) entry which is preliminary data.</text>
</comment>
<evidence type="ECO:0000313" key="2">
    <source>
        <dbReference type="EMBL" id="RFN54345.1"/>
    </source>
</evidence>
<dbReference type="EMBL" id="PXXK01000028">
    <property type="protein sequence ID" value="RFN54345.1"/>
    <property type="molecule type" value="Genomic_DNA"/>
</dbReference>
<dbReference type="PANTHER" id="PTHR24148">
    <property type="entry name" value="ANKYRIN REPEAT DOMAIN-CONTAINING PROTEIN 39 HOMOLOG-RELATED"/>
    <property type="match status" value="1"/>
</dbReference>
<dbReference type="STRING" id="2594813.A0A395N2Y1"/>
<feature type="domain" description="Heterokaryon incompatibility" evidence="1">
    <location>
        <begin position="106"/>
        <end position="279"/>
    </location>
</feature>
<dbReference type="InterPro" id="IPR052895">
    <property type="entry name" value="HetReg/Transcr_Mod"/>
</dbReference>
<dbReference type="PANTHER" id="PTHR24148:SF73">
    <property type="entry name" value="HET DOMAIN PROTEIN (AFU_ORTHOLOGUE AFUA_8G01020)"/>
    <property type="match status" value="1"/>
</dbReference>
<reference evidence="2 3" key="1">
    <citation type="journal article" date="2018" name="PLoS Pathog.">
        <title>Evolution of structural diversity of trichothecenes, a family of toxins produced by plant pathogenic and entomopathogenic fungi.</title>
        <authorList>
            <person name="Proctor R.H."/>
            <person name="McCormick S.P."/>
            <person name="Kim H.S."/>
            <person name="Cardoza R.E."/>
            <person name="Stanley A.M."/>
            <person name="Lindo L."/>
            <person name="Kelly A."/>
            <person name="Brown D.W."/>
            <person name="Lee T."/>
            <person name="Vaughan M.M."/>
            <person name="Alexander N.J."/>
            <person name="Busman M."/>
            <person name="Gutierrez S."/>
        </authorList>
    </citation>
    <scope>NUCLEOTIDE SEQUENCE [LARGE SCALE GENOMIC DNA]</scope>
    <source>
        <strain evidence="2 3">NRRL 13405</strain>
    </source>
</reference>
<sequence>MGKKQKVSDYVNNLDPKKMTGSWTPAGAWRRIHGDTKSSTGGKWHMETMTTTTQPAKYKVKLVEDATAIWTKEYDKIRLLELQPGLPDDPLTATIVHRSFDEKSEFEALSYCWGDKSNPVSIAPLQDEETKQPFSIPELGKLDIGRNLASGLQALRLEDKKRILWCDSICINQQDLAERASQVQRMKDIYYYARSVVVWLGPETSWSAVAMDVLWWAEEQIETGTDDFILGRDCFQYKSTADKHVSNTLDPLPFNADEWLAIERLLALDWHKRLWTYQEIILADQRSCVVKLGKEEMPWDIYRDVMNFVVYSRPLPQKCLLDEEDFNQNAELISGKAEVCSAGVFALQGLVDPELAMLITPDYTKSAKDTLISICLQRIDSEQNLDFLAHCNAATRPSWVADLERPLSAMTLDSNAAPFSAASAYQIEPGVLEVSGISCDELSCDPTPLDCKKISQTDIEFRQHVADFVRAFAPDDSYEDDDFLDRLIIALTYGAVRDYSVQRLQPLEAMSLNSLQEWRWKLRRWLNGTGDAVEDTEDYWRTDRKFILSLTAGNTAIGVAKTHNGNFVRVPSESRSGDIVAVFLGLAPSVVLRPQSEGYLVIGTCYHPGLSSGKAFLGDDFHGWEPVWDRKYYMNSFYKEGQSLQRTDARLDNVPFDDDYVETLTEDDVPGWSKGGTFPLDNTDPRMSEQAFKKRGVPVRKLRLL</sequence>
<accession>A0A395N2Y1</accession>
<dbReference type="Pfam" id="PF06985">
    <property type="entry name" value="HET"/>
    <property type="match status" value="1"/>
</dbReference>
<organism evidence="2 3">
    <name type="scientific">Fusarium flagelliforme</name>
    <dbReference type="NCBI Taxonomy" id="2675880"/>
    <lineage>
        <taxon>Eukaryota</taxon>
        <taxon>Fungi</taxon>
        <taxon>Dikarya</taxon>
        <taxon>Ascomycota</taxon>
        <taxon>Pezizomycotina</taxon>
        <taxon>Sordariomycetes</taxon>
        <taxon>Hypocreomycetidae</taxon>
        <taxon>Hypocreales</taxon>
        <taxon>Nectriaceae</taxon>
        <taxon>Fusarium</taxon>
        <taxon>Fusarium incarnatum-equiseti species complex</taxon>
    </lineage>
</organism>
<protein>
    <recommendedName>
        <fullName evidence="1">Heterokaryon incompatibility domain-containing protein</fullName>
    </recommendedName>
</protein>
<dbReference type="AlphaFoldDB" id="A0A395N2Y1"/>
<proteinExistence type="predicted"/>
<evidence type="ECO:0000259" key="1">
    <source>
        <dbReference type="Pfam" id="PF06985"/>
    </source>
</evidence>
<dbReference type="InterPro" id="IPR010730">
    <property type="entry name" value="HET"/>
</dbReference>
<dbReference type="Proteomes" id="UP000265631">
    <property type="component" value="Unassembled WGS sequence"/>
</dbReference>
<keyword evidence="3" id="KW-1185">Reference proteome</keyword>
<name>A0A395N2Y1_9HYPO</name>
<gene>
    <name evidence="2" type="ORF">FIE12Z_1471</name>
</gene>